<gene>
    <name evidence="5" type="ORF">ET495_12170</name>
</gene>
<dbReference type="Gene3D" id="1.10.1790.10">
    <property type="entry name" value="PRD domain"/>
    <property type="match status" value="2"/>
</dbReference>
<proteinExistence type="predicted"/>
<name>A0A4P6EN22_9MICO</name>
<sequence length="295" mass="32347">MARRDAAQAPRGAIKVLNNNVVVAVDPQGGERVLMGRGLAFGLRPGGDIDPAKVEKTFILAQGEQGERERQILASAPYAVVEAVSAAVDDAERFLGRRLGRRLVLAVIDHVQFALERLKDAVRIPTAMPEIRVLYPKESAAAARMTDSIGAALGVVLPEEETVFLTMHLLNVTRGMPDGATTLLFRRVRHVVATVETELGVTLDPDSADYARFVIHVQFLLQRLVNDAMLRNSDVSFLEFTKHTYPRSYAIARQVKTYVVGATGTELTDEELMYVTVHVERLAQQVSGGGQDTRC</sequence>
<keyword evidence="6" id="KW-1185">Reference proteome</keyword>
<dbReference type="InterPro" id="IPR011608">
    <property type="entry name" value="PRD"/>
</dbReference>
<evidence type="ECO:0000313" key="5">
    <source>
        <dbReference type="EMBL" id="QAY63865.1"/>
    </source>
</evidence>
<evidence type="ECO:0000256" key="3">
    <source>
        <dbReference type="ARBA" id="ARBA00023163"/>
    </source>
</evidence>
<dbReference type="InterPro" id="IPR050661">
    <property type="entry name" value="BglG_antiterminators"/>
</dbReference>
<dbReference type="PROSITE" id="PS51372">
    <property type="entry name" value="PRD_2"/>
    <property type="match status" value="2"/>
</dbReference>
<protein>
    <submittedName>
        <fullName evidence="5">PRD domain-containing protein</fullName>
    </submittedName>
</protein>
<accession>A0A4P6EN22</accession>
<dbReference type="Proteomes" id="UP000291758">
    <property type="component" value="Chromosome"/>
</dbReference>
<reference evidence="5 6" key="1">
    <citation type="submission" date="2019-01" db="EMBL/GenBank/DDBJ databases">
        <title>Genome sequencing of strain 2JSPR-7.</title>
        <authorList>
            <person name="Heo J."/>
            <person name="Kim S.-J."/>
            <person name="Kim J.-S."/>
            <person name="Hong S.-B."/>
            <person name="Kwon S.-W."/>
        </authorList>
    </citation>
    <scope>NUCLEOTIDE SEQUENCE [LARGE SCALE GENOMIC DNA]</scope>
    <source>
        <strain evidence="5 6">2JSPR-7</strain>
    </source>
</reference>
<keyword evidence="1" id="KW-0677">Repeat</keyword>
<dbReference type="InterPro" id="IPR004341">
    <property type="entry name" value="CAT_RNA-bd_dom"/>
</dbReference>
<dbReference type="Pfam" id="PF00874">
    <property type="entry name" value="PRD"/>
    <property type="match status" value="2"/>
</dbReference>
<dbReference type="RefSeq" id="WP_129205025.1">
    <property type="nucleotide sequence ID" value="NZ_CP035495.1"/>
</dbReference>
<dbReference type="SMART" id="SM01061">
    <property type="entry name" value="CAT_RBD"/>
    <property type="match status" value="1"/>
</dbReference>
<dbReference type="InterPro" id="IPR036650">
    <property type="entry name" value="CAT_RNA-bd_dom_sf"/>
</dbReference>
<dbReference type="PANTHER" id="PTHR30185:SF18">
    <property type="entry name" value="TRANSCRIPTIONAL REGULATOR MTLR"/>
    <property type="match status" value="1"/>
</dbReference>
<dbReference type="Pfam" id="PF03123">
    <property type="entry name" value="CAT_RBD"/>
    <property type="match status" value="1"/>
</dbReference>
<dbReference type="GO" id="GO:0006355">
    <property type="term" value="P:regulation of DNA-templated transcription"/>
    <property type="evidence" value="ECO:0007669"/>
    <property type="project" value="InterPro"/>
</dbReference>
<evidence type="ECO:0000256" key="2">
    <source>
        <dbReference type="ARBA" id="ARBA00023015"/>
    </source>
</evidence>
<dbReference type="SUPFAM" id="SSF63520">
    <property type="entry name" value="PTS-regulatory domain, PRD"/>
    <property type="match status" value="2"/>
</dbReference>
<dbReference type="SUPFAM" id="SSF50151">
    <property type="entry name" value="SacY-like RNA-binding domain"/>
    <property type="match status" value="1"/>
</dbReference>
<evidence type="ECO:0000256" key="1">
    <source>
        <dbReference type="ARBA" id="ARBA00022737"/>
    </source>
</evidence>
<dbReference type="EMBL" id="CP035495">
    <property type="protein sequence ID" value="QAY63865.1"/>
    <property type="molecule type" value="Genomic_DNA"/>
</dbReference>
<dbReference type="AlphaFoldDB" id="A0A4P6EN22"/>
<keyword evidence="2" id="KW-0805">Transcription regulation</keyword>
<dbReference type="Gene3D" id="2.30.24.10">
    <property type="entry name" value="CAT RNA-binding domain"/>
    <property type="match status" value="1"/>
</dbReference>
<keyword evidence="3" id="KW-0804">Transcription</keyword>
<evidence type="ECO:0000259" key="4">
    <source>
        <dbReference type="PROSITE" id="PS51372"/>
    </source>
</evidence>
<dbReference type="GO" id="GO:0003723">
    <property type="term" value="F:RNA binding"/>
    <property type="evidence" value="ECO:0007669"/>
    <property type="project" value="InterPro"/>
</dbReference>
<dbReference type="KEGG" id="xyl:ET495_12170"/>
<organism evidence="5 6">
    <name type="scientific">Xylanimonas allomyrinae</name>
    <dbReference type="NCBI Taxonomy" id="2509459"/>
    <lineage>
        <taxon>Bacteria</taxon>
        <taxon>Bacillati</taxon>
        <taxon>Actinomycetota</taxon>
        <taxon>Actinomycetes</taxon>
        <taxon>Micrococcales</taxon>
        <taxon>Promicromonosporaceae</taxon>
        <taxon>Xylanimonas</taxon>
    </lineage>
</organism>
<feature type="domain" description="PRD" evidence="4">
    <location>
        <begin position="75"/>
        <end position="178"/>
    </location>
</feature>
<evidence type="ECO:0000313" key="6">
    <source>
        <dbReference type="Proteomes" id="UP000291758"/>
    </source>
</evidence>
<feature type="domain" description="PRD" evidence="4">
    <location>
        <begin position="179"/>
        <end position="289"/>
    </location>
</feature>
<dbReference type="InterPro" id="IPR036634">
    <property type="entry name" value="PRD_sf"/>
</dbReference>
<dbReference type="OrthoDB" id="9813552at2"/>
<dbReference type="PANTHER" id="PTHR30185">
    <property type="entry name" value="CRYPTIC BETA-GLUCOSIDE BGL OPERON ANTITERMINATOR"/>
    <property type="match status" value="1"/>
</dbReference>